<dbReference type="InterPro" id="IPR036291">
    <property type="entry name" value="NAD(P)-bd_dom_sf"/>
</dbReference>
<sequence length="291" mass="30593">MHQPHPAPVRRVVVAGANSPTGRLLLLLLRDSGIHATALVRRPEQLVADEVIANWTGNPQSADAIATADAVVLLTGVIGADHWSAYEQGMVGTARRVAQAVGARGTRVVYFSSLLADAGSDNWYLRAKGMAEQVLRQLPGSVIFRLGPVVRGSPQPLPFEQALLQQSPDAPVVLYGDRAETRTSRPINLGDVATIAESAALGMGTAGIHELGGPEEHSLAQLVKLANGGEVTVRTAPLQTLACPTLQRSVRDLLARIAAPRDAAAAAATAAEFGLRLTPLSLAWPLDAMET</sequence>
<dbReference type="PANTHER" id="PTHR12126:SF11">
    <property type="entry name" value="NADH DEHYDROGENASE [UBIQUINONE] 1 ALPHA SUBCOMPLEX SUBUNIT 9, MITOCHONDRIAL"/>
    <property type="match status" value="1"/>
</dbReference>
<dbReference type="InterPro" id="IPR016040">
    <property type="entry name" value="NAD(P)-bd_dom"/>
</dbReference>
<dbReference type="InterPro" id="IPR051207">
    <property type="entry name" value="ComplexI_NDUFA9_subunit"/>
</dbReference>
<dbReference type="SUPFAM" id="SSF51735">
    <property type="entry name" value="NAD(P)-binding Rossmann-fold domains"/>
    <property type="match status" value="1"/>
</dbReference>
<proteinExistence type="predicted"/>
<evidence type="ECO:0000259" key="1">
    <source>
        <dbReference type="Pfam" id="PF13460"/>
    </source>
</evidence>
<keyword evidence="3" id="KW-1185">Reference proteome</keyword>
<feature type="domain" description="NAD(P)-binding" evidence="1">
    <location>
        <begin position="16"/>
        <end position="137"/>
    </location>
</feature>
<organism evidence="2 3">
    <name type="scientific">Herbaspirillum robiniae</name>
    <dbReference type="NCBI Taxonomy" id="2014887"/>
    <lineage>
        <taxon>Bacteria</taxon>
        <taxon>Pseudomonadati</taxon>
        <taxon>Pseudomonadota</taxon>
        <taxon>Betaproteobacteria</taxon>
        <taxon>Burkholderiales</taxon>
        <taxon>Oxalobacteraceae</taxon>
        <taxon>Herbaspirillum</taxon>
    </lineage>
</organism>
<comment type="caution">
    <text evidence="2">The sequence shown here is derived from an EMBL/GenBank/DDBJ whole genome shotgun (WGS) entry which is preliminary data.</text>
</comment>
<evidence type="ECO:0000313" key="3">
    <source>
        <dbReference type="Proteomes" id="UP000536746"/>
    </source>
</evidence>
<evidence type="ECO:0000313" key="2">
    <source>
        <dbReference type="EMBL" id="NUU00838.1"/>
    </source>
</evidence>
<accession>A0ABX2LV77</accession>
<protein>
    <submittedName>
        <fullName evidence="2">NAD(P)H-binding protein</fullName>
    </submittedName>
</protein>
<dbReference type="Pfam" id="PF13460">
    <property type="entry name" value="NAD_binding_10"/>
    <property type="match status" value="1"/>
</dbReference>
<dbReference type="Proteomes" id="UP000536746">
    <property type="component" value="Unassembled WGS sequence"/>
</dbReference>
<gene>
    <name evidence="2" type="ORF">HNO84_04445</name>
</gene>
<dbReference type="PANTHER" id="PTHR12126">
    <property type="entry name" value="NADH-UBIQUINONE OXIDOREDUCTASE 39 KDA SUBUNIT-RELATED"/>
    <property type="match status" value="1"/>
</dbReference>
<dbReference type="EMBL" id="JABFMT010000003">
    <property type="protein sequence ID" value="NUU00838.1"/>
    <property type="molecule type" value="Genomic_DNA"/>
</dbReference>
<reference evidence="2 3" key="1">
    <citation type="journal article" date="2020" name="Front. Plant Sci.">
        <title>Isolation of Rhizosphere Bacteria That Improve Quality and Water Stress Tolerance in Greenhouse Ornamentals.</title>
        <authorList>
            <person name="Nordstedt N.P."/>
            <person name="Jones M.L."/>
        </authorList>
    </citation>
    <scope>NUCLEOTIDE SEQUENCE [LARGE SCALE GENOMIC DNA]</scope>
    <source>
        <strain evidence="2 3">C6C2</strain>
    </source>
</reference>
<dbReference type="RefSeq" id="WP_158522539.1">
    <property type="nucleotide sequence ID" value="NZ_CP018845.1"/>
</dbReference>
<dbReference type="Gene3D" id="3.40.50.720">
    <property type="entry name" value="NAD(P)-binding Rossmann-like Domain"/>
    <property type="match status" value="1"/>
</dbReference>
<name>A0ABX2LV77_9BURK</name>